<protein>
    <submittedName>
        <fullName evidence="2">Uncharacterized protein</fullName>
    </submittedName>
</protein>
<reference evidence="2 3" key="1">
    <citation type="submission" date="2021-12" db="EMBL/GenBank/DDBJ databases">
        <title>High titer production of polyol ester of fatty acids by Rhodotorula paludigena BS15 towards product separation-free biomass refinery.</title>
        <authorList>
            <person name="Mano J."/>
            <person name="Ono H."/>
            <person name="Tanaka T."/>
            <person name="Naito K."/>
            <person name="Sushida H."/>
            <person name="Ike M."/>
            <person name="Tokuyasu K."/>
            <person name="Kitaoka M."/>
        </authorList>
    </citation>
    <scope>NUCLEOTIDE SEQUENCE [LARGE SCALE GENOMIC DNA]</scope>
    <source>
        <strain evidence="2 3">BS15</strain>
    </source>
</reference>
<evidence type="ECO:0000313" key="2">
    <source>
        <dbReference type="EMBL" id="GJN91678.1"/>
    </source>
</evidence>
<dbReference type="Proteomes" id="UP001342314">
    <property type="component" value="Unassembled WGS sequence"/>
</dbReference>
<dbReference type="AlphaFoldDB" id="A0AAV5GNB0"/>
<comment type="caution">
    <text evidence="2">The sequence shown here is derived from an EMBL/GenBank/DDBJ whole genome shotgun (WGS) entry which is preliminary data.</text>
</comment>
<proteinExistence type="predicted"/>
<evidence type="ECO:0000256" key="1">
    <source>
        <dbReference type="SAM" id="MobiDB-lite"/>
    </source>
</evidence>
<name>A0AAV5GNB0_9BASI</name>
<dbReference type="EMBL" id="BQKY01000009">
    <property type="protein sequence ID" value="GJN91678.1"/>
    <property type="molecule type" value="Genomic_DNA"/>
</dbReference>
<organism evidence="2 3">
    <name type="scientific">Rhodotorula paludigena</name>
    <dbReference type="NCBI Taxonomy" id="86838"/>
    <lineage>
        <taxon>Eukaryota</taxon>
        <taxon>Fungi</taxon>
        <taxon>Dikarya</taxon>
        <taxon>Basidiomycota</taxon>
        <taxon>Pucciniomycotina</taxon>
        <taxon>Microbotryomycetes</taxon>
        <taxon>Sporidiobolales</taxon>
        <taxon>Sporidiobolaceae</taxon>
        <taxon>Rhodotorula</taxon>
    </lineage>
</organism>
<sequence length="368" mass="39729">MSWLSGDPTIDNVYQSPTVLQSLRRRGITEPAQQLDHQNRSDTFRHTEAIVVPQIHAFKLAPQKDGYMHRQSLNAHADDKHTVVNDIFKRPDGKPVKMTGDHDRKSGGLMYQDKRLMPVDSMNAGEPIVYSPSRATGLGALESMLSGGNSRRARRNSAASLAEELPQILEKMTGGGSSGRRNRRSSLIGLPVDLLSGAGGLGSTGGTPAPQVFKSIMPGALGGLSGLGGLGGTGDIGGPEDPADRELAARDAEFGHLAPPQTADELASLLGLRPVRQKILEITGDLDIKETYCTEFVELVKRSNPGDSRKPALVLVCNHGLPQPKSILKNPNWLVGPRSDGVQVLIFKFTRKVQIHVHFKLRVAIPAY</sequence>
<accession>A0AAV5GNB0</accession>
<evidence type="ECO:0000313" key="3">
    <source>
        <dbReference type="Proteomes" id="UP001342314"/>
    </source>
</evidence>
<gene>
    <name evidence="2" type="ORF">Rhopal_004701-T1</name>
</gene>
<feature type="region of interest" description="Disordered" evidence="1">
    <location>
        <begin position="88"/>
        <end position="108"/>
    </location>
</feature>
<keyword evidence="3" id="KW-1185">Reference proteome</keyword>